<dbReference type="InterPro" id="IPR059141">
    <property type="entry name" value="Beta-prop_Nup120_160"/>
</dbReference>
<dbReference type="GO" id="GO:0005643">
    <property type="term" value="C:nuclear pore"/>
    <property type="evidence" value="ECO:0007669"/>
    <property type="project" value="UniProtKB-ARBA"/>
</dbReference>
<keyword evidence="3" id="KW-0539">Nucleus</keyword>
<accession>A0A0R3WRT1</accession>
<dbReference type="PANTHER" id="PTHR21286:SF0">
    <property type="entry name" value="NUCLEAR PORE COMPLEX PROTEIN NUP160"/>
    <property type="match status" value="1"/>
</dbReference>
<dbReference type="WBParaSite" id="TTAC_0000347101-mRNA-1">
    <property type="protein sequence ID" value="TTAC_0000347101-mRNA-1"/>
    <property type="gene ID" value="TTAC_0000347101"/>
</dbReference>
<feature type="domain" description="Nucleoporin Nup120/160 beta-propeller" evidence="4">
    <location>
        <begin position="80"/>
        <end position="276"/>
    </location>
</feature>
<keyword evidence="2" id="KW-0813">Transport</keyword>
<dbReference type="AlphaFoldDB" id="A0A0R3WRT1"/>
<sequence length="754" mass="84134">LPPIQMTYWIWVRLNSCENRIVFDVVRVDPIKQMANPQACFNPGVCSLIDFVPFLSCDKSNASDASMDISLDGVTLPTLNVWSVVDAPNEEECIHSTLQLNKYDSDGSNLSLIPTSPLTGYSHMQLWQEPLPQSIFISEHHFNDELDVSDDTDEKGVDLAAFMDFIFTPGRFAKVAIHNAFKSLKQSHHLPQECPSADNGVAIMKNEISQALISFLRPSLSVPEFQTLLKTFHQIIVDYHQRASEPLGLFCVEANGDVVVVHRSGLSVARRLQPTEEVLLNPSLSNYSHIDSDLGALPPDHRAAKRLARECLVTRCCRIVKGLTQSQVWLEHEHKICENSANFQYTEVILNKLLLSAAMLLNCRAELPANHLFGWEEDGTVEEIYDAFNWFLESLFTSNLFEAIATELEEEVEDGDVTAYKGNCQRPSCLLGFGSSLSAELLRQGVWQTTSTSLRFCVAMHLLWRHWNHHFATSLEYSRIESNLQQIYRCLAFIQWLTTTRTVSPSGPSFLSLAWTHLKILGMADRSMDLTSSKEFLHSSYYSTPTRMRFHLCGLSLFEELILSAPEIFSGVSVGTGLFSWRTHSLTIITALQKLLCPVLKNGETVAPILKHLLLGAQCKELLTLCKCLAPNAFGNIDKKGLPNVLQDDQVDRRPDSVLNNGYWWPGDVNALYICAFLALLWSGLADEAVEQYIQGSLCLRRRLLSHLYPFATGCSPELALSENVAAPCSLLEKLFPAEFALSGSLGDAGVGTA</sequence>
<organism evidence="5">
    <name type="scientific">Hydatigena taeniaeformis</name>
    <name type="common">Feline tapeworm</name>
    <name type="synonym">Taenia taeniaeformis</name>
    <dbReference type="NCBI Taxonomy" id="6205"/>
    <lineage>
        <taxon>Eukaryota</taxon>
        <taxon>Metazoa</taxon>
        <taxon>Spiralia</taxon>
        <taxon>Lophotrochozoa</taxon>
        <taxon>Platyhelminthes</taxon>
        <taxon>Cestoda</taxon>
        <taxon>Eucestoda</taxon>
        <taxon>Cyclophyllidea</taxon>
        <taxon>Taeniidae</taxon>
        <taxon>Hydatigera</taxon>
    </lineage>
</organism>
<evidence type="ECO:0000256" key="2">
    <source>
        <dbReference type="ARBA" id="ARBA00022448"/>
    </source>
</evidence>
<reference evidence="5" key="1">
    <citation type="submission" date="2017-02" db="UniProtKB">
        <authorList>
            <consortium name="WormBaseParasite"/>
        </authorList>
    </citation>
    <scope>IDENTIFICATION</scope>
</reference>
<proteinExistence type="predicted"/>
<evidence type="ECO:0000256" key="3">
    <source>
        <dbReference type="ARBA" id="ARBA00023242"/>
    </source>
</evidence>
<protein>
    <submittedName>
        <fullName evidence="5">SH2 domain-containing protein</fullName>
    </submittedName>
</protein>
<comment type="subcellular location">
    <subcellularLocation>
        <location evidence="1">Nucleus</location>
    </subcellularLocation>
</comment>
<evidence type="ECO:0000313" key="5">
    <source>
        <dbReference type="WBParaSite" id="TTAC_0000347101-mRNA-1"/>
    </source>
</evidence>
<evidence type="ECO:0000256" key="1">
    <source>
        <dbReference type="ARBA" id="ARBA00004123"/>
    </source>
</evidence>
<name>A0A0R3WRT1_HYDTA</name>
<dbReference type="STRING" id="6205.A0A0R3WRT1"/>
<dbReference type="GO" id="GO:0017056">
    <property type="term" value="F:structural constituent of nuclear pore"/>
    <property type="evidence" value="ECO:0007669"/>
    <property type="project" value="TreeGrafter"/>
</dbReference>
<dbReference type="PANTHER" id="PTHR21286">
    <property type="entry name" value="NUCLEAR PORE COMPLEX PROTEIN NUP160"/>
    <property type="match status" value="1"/>
</dbReference>
<evidence type="ECO:0000259" key="4">
    <source>
        <dbReference type="Pfam" id="PF11715"/>
    </source>
</evidence>
<dbReference type="Pfam" id="PF11715">
    <property type="entry name" value="Beta-prop_Nup120_160"/>
    <property type="match status" value="1"/>
</dbReference>
<dbReference type="InterPro" id="IPR021717">
    <property type="entry name" value="Nucleoporin_Nup160"/>
</dbReference>